<comment type="pathway">
    <text evidence="2">Mycotoxin biosynthesis.</text>
</comment>
<dbReference type="InterPro" id="IPR002403">
    <property type="entry name" value="Cyt_P450_E_grp-IV"/>
</dbReference>
<dbReference type="GO" id="GO:0016705">
    <property type="term" value="F:oxidoreductase activity, acting on paired donors, with incorporation or reduction of molecular oxygen"/>
    <property type="evidence" value="ECO:0007669"/>
    <property type="project" value="InterPro"/>
</dbReference>
<protein>
    <submittedName>
        <fullName evidence="10">Ent-kaurene oxidase</fullName>
    </submittedName>
</protein>
<keyword evidence="9" id="KW-0472">Membrane</keyword>
<reference evidence="11" key="1">
    <citation type="submission" date="2018-05" db="EMBL/GenBank/DDBJ databases">
        <title>Draft genome sequence of Stemphylium lycopersici strain CIDEFI 213.</title>
        <authorList>
            <person name="Medina R."/>
            <person name="Franco M.E.E."/>
            <person name="Lucentini C.G."/>
            <person name="Saparrat M.C.N."/>
            <person name="Balatti P.A."/>
        </authorList>
    </citation>
    <scope>NUCLEOTIDE SEQUENCE [LARGE SCALE GENOMIC DNA]</scope>
    <source>
        <strain evidence="11">CIDEFI 213</strain>
    </source>
</reference>
<evidence type="ECO:0000256" key="9">
    <source>
        <dbReference type="SAM" id="Phobius"/>
    </source>
</evidence>
<dbReference type="SUPFAM" id="SSF48264">
    <property type="entry name" value="Cytochrome P450"/>
    <property type="match status" value="1"/>
</dbReference>
<dbReference type="PROSITE" id="PS00086">
    <property type="entry name" value="CYTOCHROME_P450"/>
    <property type="match status" value="1"/>
</dbReference>
<sequence>MDSQTVAQLSHTLQTTAIAALIFVICALFPKLQRRAQLGKLPTLSGLPGGEKQRQEYLASAKKMYQDGYAKFKNSVYRLISEGGEDIVVVPLSLLPELRKLPDDVLSFPEAVKKGMEVKYTKLAVEGDMVVHSVKSDLTPALTRLNPVICQEVDDALREYMPPCEDWTEVCINQKLVDVIAKVSGRVFVGPELCQDPEYLDAGSNYTVDLMKAVQAVKQIRPILKPFLAPRTPEVVQLRQREKRATEVLRPIIEERMNGKSKDPNWQEPDDMLQWMINRSGGKDSADRLTHYQLGLIFAAIHTTTMTATNILYTLAVTPEYLEPIREEIRNAMANNGGIITSRALQQMEKLDSYMKEATRFYPPGVTSFGRRVLKGITLSNGQYIPPGVMIEVPSAAVYSDSEYYPSSETFDGFRAYKLRSSGKAADIARNQFVTTNETNLGFGYGRHACPGRFFAANEIKMVLARLVLEYDIKMPNGETERYPQLVLGTQSMPDPTKNLSFKKVVI</sequence>
<dbReference type="Gene3D" id="1.10.630.10">
    <property type="entry name" value="Cytochrome P450"/>
    <property type="match status" value="1"/>
</dbReference>
<dbReference type="PRINTS" id="PR00465">
    <property type="entry name" value="EP450IV"/>
</dbReference>
<evidence type="ECO:0000256" key="7">
    <source>
        <dbReference type="PIRSR" id="PIRSR602403-1"/>
    </source>
</evidence>
<dbReference type="InterPro" id="IPR001128">
    <property type="entry name" value="Cyt_P450"/>
</dbReference>
<keyword evidence="5 8" id="KW-0560">Oxidoreductase</keyword>
<dbReference type="PANTHER" id="PTHR46206:SF7">
    <property type="entry name" value="P450, PUTATIVE (EUROFUNG)-RELATED"/>
    <property type="match status" value="1"/>
</dbReference>
<keyword evidence="9" id="KW-0812">Transmembrane</keyword>
<evidence type="ECO:0000256" key="1">
    <source>
        <dbReference type="ARBA" id="ARBA00001971"/>
    </source>
</evidence>
<dbReference type="AlphaFoldDB" id="A0A364MUM7"/>
<dbReference type="STRING" id="183478.A0A364MUM7"/>
<dbReference type="CDD" id="cd11041">
    <property type="entry name" value="CYP503A1-like"/>
    <property type="match status" value="1"/>
</dbReference>
<dbReference type="InterPro" id="IPR017972">
    <property type="entry name" value="Cyt_P450_CS"/>
</dbReference>
<proteinExistence type="inferred from homology"/>
<feature type="transmembrane region" description="Helical" evidence="9">
    <location>
        <begin position="12"/>
        <end position="30"/>
    </location>
</feature>
<organism evidence="10 11">
    <name type="scientific">Stemphylium lycopersici</name>
    <name type="common">Tomato gray leaf spot disease fungus</name>
    <name type="synonym">Thyrospora lycopersici</name>
    <dbReference type="NCBI Taxonomy" id="183478"/>
    <lineage>
        <taxon>Eukaryota</taxon>
        <taxon>Fungi</taxon>
        <taxon>Dikarya</taxon>
        <taxon>Ascomycota</taxon>
        <taxon>Pezizomycotina</taxon>
        <taxon>Dothideomycetes</taxon>
        <taxon>Pleosporomycetidae</taxon>
        <taxon>Pleosporales</taxon>
        <taxon>Pleosporineae</taxon>
        <taxon>Pleosporaceae</taxon>
        <taxon>Stemphylium</taxon>
    </lineage>
</organism>
<keyword evidence="6 7" id="KW-0408">Iron</keyword>
<accession>A0A364MUM7</accession>
<evidence type="ECO:0000313" key="11">
    <source>
        <dbReference type="Proteomes" id="UP000249619"/>
    </source>
</evidence>
<keyword evidence="4 7" id="KW-0479">Metal-binding</keyword>
<keyword evidence="8" id="KW-0503">Monooxygenase</keyword>
<keyword evidence="11" id="KW-1185">Reference proteome</keyword>
<dbReference type="GO" id="GO:0005506">
    <property type="term" value="F:iron ion binding"/>
    <property type="evidence" value="ECO:0007669"/>
    <property type="project" value="InterPro"/>
</dbReference>
<gene>
    <name evidence="10" type="ORF">DDE83_007918</name>
</gene>
<keyword evidence="7 8" id="KW-0349">Heme</keyword>
<feature type="binding site" description="axial binding residue" evidence="7">
    <location>
        <position position="450"/>
    </location>
    <ligand>
        <name>heme</name>
        <dbReference type="ChEBI" id="CHEBI:30413"/>
    </ligand>
    <ligandPart>
        <name>Fe</name>
        <dbReference type="ChEBI" id="CHEBI:18248"/>
    </ligandPart>
</feature>
<comment type="cofactor">
    <cofactor evidence="1 7">
        <name>heme</name>
        <dbReference type="ChEBI" id="CHEBI:30413"/>
    </cofactor>
</comment>
<evidence type="ECO:0000256" key="6">
    <source>
        <dbReference type="ARBA" id="ARBA00023004"/>
    </source>
</evidence>
<evidence type="ECO:0000256" key="2">
    <source>
        <dbReference type="ARBA" id="ARBA00004685"/>
    </source>
</evidence>
<dbReference type="GO" id="GO:0020037">
    <property type="term" value="F:heme binding"/>
    <property type="evidence" value="ECO:0007669"/>
    <property type="project" value="InterPro"/>
</dbReference>
<evidence type="ECO:0000256" key="3">
    <source>
        <dbReference type="ARBA" id="ARBA00010617"/>
    </source>
</evidence>
<comment type="caution">
    <text evidence="10">The sequence shown here is derived from an EMBL/GenBank/DDBJ whole genome shotgun (WGS) entry which is preliminary data.</text>
</comment>
<dbReference type="PANTHER" id="PTHR46206">
    <property type="entry name" value="CYTOCHROME P450"/>
    <property type="match status" value="1"/>
</dbReference>
<keyword evidence="9" id="KW-1133">Transmembrane helix</keyword>
<evidence type="ECO:0000256" key="5">
    <source>
        <dbReference type="ARBA" id="ARBA00023002"/>
    </source>
</evidence>
<evidence type="ECO:0000256" key="8">
    <source>
        <dbReference type="RuleBase" id="RU000461"/>
    </source>
</evidence>
<dbReference type="Proteomes" id="UP000249619">
    <property type="component" value="Unassembled WGS sequence"/>
</dbReference>
<evidence type="ECO:0000256" key="4">
    <source>
        <dbReference type="ARBA" id="ARBA00022723"/>
    </source>
</evidence>
<dbReference type="Pfam" id="PF00067">
    <property type="entry name" value="p450"/>
    <property type="match status" value="1"/>
</dbReference>
<comment type="similarity">
    <text evidence="3 8">Belongs to the cytochrome P450 family.</text>
</comment>
<dbReference type="InterPro" id="IPR036396">
    <property type="entry name" value="Cyt_P450_sf"/>
</dbReference>
<dbReference type="GO" id="GO:0004497">
    <property type="term" value="F:monooxygenase activity"/>
    <property type="evidence" value="ECO:0007669"/>
    <property type="project" value="UniProtKB-KW"/>
</dbReference>
<name>A0A364MUM7_STELY</name>
<dbReference type="EMBL" id="QGDH01000160">
    <property type="protein sequence ID" value="RAR04171.1"/>
    <property type="molecule type" value="Genomic_DNA"/>
</dbReference>
<evidence type="ECO:0000313" key="10">
    <source>
        <dbReference type="EMBL" id="RAR04171.1"/>
    </source>
</evidence>